<reference evidence="2 3" key="1">
    <citation type="submission" date="2019-10" db="EMBL/GenBank/DDBJ databases">
        <title>Rudanella paleaurantiibacter sp. nov., isolated from sludge.</title>
        <authorList>
            <person name="Xu S.Q."/>
        </authorList>
    </citation>
    <scope>NUCLEOTIDE SEQUENCE [LARGE SCALE GENOMIC DNA]</scope>
    <source>
        <strain evidence="2 3">HX-22-17</strain>
    </source>
</reference>
<dbReference type="Proteomes" id="UP000488299">
    <property type="component" value="Unassembled WGS sequence"/>
</dbReference>
<dbReference type="InterPro" id="IPR049250">
    <property type="entry name" value="DUF6883"/>
</dbReference>
<evidence type="ECO:0000313" key="2">
    <source>
        <dbReference type="EMBL" id="KAB7730938.1"/>
    </source>
</evidence>
<gene>
    <name evidence="2" type="ORF">F5984_08885</name>
</gene>
<comment type="caution">
    <text evidence="2">The sequence shown here is derived from an EMBL/GenBank/DDBJ whole genome shotgun (WGS) entry which is preliminary data.</text>
</comment>
<name>A0A7J5TZM5_9BACT</name>
<dbReference type="Pfam" id="PF21814">
    <property type="entry name" value="DUF6883"/>
    <property type="match status" value="1"/>
</dbReference>
<evidence type="ECO:0000313" key="3">
    <source>
        <dbReference type="Proteomes" id="UP000488299"/>
    </source>
</evidence>
<proteinExistence type="predicted"/>
<keyword evidence="3" id="KW-1185">Reference proteome</keyword>
<dbReference type="RefSeq" id="WP_152123928.1">
    <property type="nucleotide sequence ID" value="NZ_WELI01000003.1"/>
</dbReference>
<protein>
    <recommendedName>
        <fullName evidence="1">DUF6883 domain-containing protein</fullName>
    </recommendedName>
</protein>
<dbReference type="AlphaFoldDB" id="A0A7J5TZM5"/>
<sequence>MLLPFAEKAFIDDLKLTGYCLSETHITGKHKARVFKATLGITAADYLILKEAIITAVLLNDAIYSGRNQQGDLYTVDFMMAHKTKRTNVRTAWICLFGESFPRLVSCYVKE</sequence>
<dbReference type="EMBL" id="WELI01000003">
    <property type="protein sequence ID" value="KAB7730938.1"/>
    <property type="molecule type" value="Genomic_DNA"/>
</dbReference>
<organism evidence="2 3">
    <name type="scientific">Rudanella paleaurantiibacter</name>
    <dbReference type="NCBI Taxonomy" id="2614655"/>
    <lineage>
        <taxon>Bacteria</taxon>
        <taxon>Pseudomonadati</taxon>
        <taxon>Bacteroidota</taxon>
        <taxon>Cytophagia</taxon>
        <taxon>Cytophagales</taxon>
        <taxon>Cytophagaceae</taxon>
        <taxon>Rudanella</taxon>
    </lineage>
</organism>
<accession>A0A7J5TZM5</accession>
<feature type="domain" description="DUF6883" evidence="1">
    <location>
        <begin position="3"/>
        <end position="111"/>
    </location>
</feature>
<evidence type="ECO:0000259" key="1">
    <source>
        <dbReference type="Pfam" id="PF21814"/>
    </source>
</evidence>